<dbReference type="STRING" id="684065.SAMN05421738_108137"/>
<evidence type="ECO:0000313" key="1">
    <source>
        <dbReference type="EMBL" id="SFN21994.1"/>
    </source>
</evidence>
<name>A0A1I4X7Y2_9FLAO</name>
<dbReference type="EMBL" id="FOUZ01000008">
    <property type="protein sequence ID" value="SFN21994.1"/>
    <property type="molecule type" value="Genomic_DNA"/>
</dbReference>
<gene>
    <name evidence="1" type="ORF">SAMN05421738_108137</name>
</gene>
<sequence>MVDYAINYTKITTELCENREKPELLCNGFCYLKQEVNKTEKNTSQDHFIKNTVKVLDAIVPQKQHISPKNYLATQTNSIFDLYQDITSTQQTKQVFHPPIV</sequence>
<protein>
    <submittedName>
        <fullName evidence="1">Uncharacterized protein</fullName>
    </submittedName>
</protein>
<accession>A0A1I4X7Y2</accession>
<evidence type="ECO:0000313" key="2">
    <source>
        <dbReference type="Proteomes" id="UP000199149"/>
    </source>
</evidence>
<dbReference type="Proteomes" id="UP000199149">
    <property type="component" value="Unassembled WGS sequence"/>
</dbReference>
<proteinExistence type="predicted"/>
<reference evidence="2" key="1">
    <citation type="submission" date="2016-10" db="EMBL/GenBank/DDBJ databases">
        <authorList>
            <person name="Varghese N."/>
            <person name="Submissions S."/>
        </authorList>
    </citation>
    <scope>NUCLEOTIDE SEQUENCE [LARGE SCALE GENOMIC DNA]</scope>
    <source>
        <strain evidence="2">XJ109</strain>
    </source>
</reference>
<organism evidence="1 2">
    <name type="scientific">Algoriella xinjiangensis</name>
    <dbReference type="NCBI Taxonomy" id="684065"/>
    <lineage>
        <taxon>Bacteria</taxon>
        <taxon>Pseudomonadati</taxon>
        <taxon>Bacteroidota</taxon>
        <taxon>Flavobacteriia</taxon>
        <taxon>Flavobacteriales</taxon>
        <taxon>Weeksellaceae</taxon>
        <taxon>Algoriella</taxon>
    </lineage>
</organism>
<keyword evidence="2" id="KW-1185">Reference proteome</keyword>
<dbReference type="AlphaFoldDB" id="A0A1I4X7Y2"/>